<dbReference type="EMBL" id="JANBVB010000344">
    <property type="protein sequence ID" value="KAJ2894989.1"/>
    <property type="molecule type" value="Genomic_DNA"/>
</dbReference>
<organism evidence="1 2">
    <name type="scientific">Coemansia aciculifera</name>
    <dbReference type="NCBI Taxonomy" id="417176"/>
    <lineage>
        <taxon>Eukaryota</taxon>
        <taxon>Fungi</taxon>
        <taxon>Fungi incertae sedis</taxon>
        <taxon>Zoopagomycota</taxon>
        <taxon>Kickxellomycotina</taxon>
        <taxon>Kickxellomycetes</taxon>
        <taxon>Kickxellales</taxon>
        <taxon>Kickxellaceae</taxon>
        <taxon>Coemansia</taxon>
    </lineage>
</organism>
<protein>
    <submittedName>
        <fullName evidence="1">Uncharacterized protein</fullName>
    </submittedName>
</protein>
<gene>
    <name evidence="1" type="ORF">IWW38_002420</name>
</gene>
<keyword evidence="2" id="KW-1185">Reference proteome</keyword>
<reference evidence="1" key="1">
    <citation type="submission" date="2022-07" db="EMBL/GenBank/DDBJ databases">
        <title>Phylogenomic reconstructions and comparative analyses of Kickxellomycotina fungi.</title>
        <authorList>
            <person name="Reynolds N.K."/>
            <person name="Stajich J.E."/>
            <person name="Barry K."/>
            <person name="Grigoriev I.V."/>
            <person name="Crous P."/>
            <person name="Smith M.E."/>
        </authorList>
    </citation>
    <scope>NUCLEOTIDE SEQUENCE</scope>
    <source>
        <strain evidence="1">CBS 190363</strain>
    </source>
</reference>
<accession>A0ACC1M3L0</accession>
<name>A0ACC1M3L0_9FUNG</name>
<evidence type="ECO:0000313" key="1">
    <source>
        <dbReference type="EMBL" id="KAJ2894989.1"/>
    </source>
</evidence>
<sequence length="558" mass="62997">MSAYTTVSVYGLEAAKNATLGDCILAYSKYKSKYGIRVGPRAEELDAATKAVTDMKASMAYYRGWLATHKPLKLAEVNTARDGTVPNFQAAVERIAQACKNTPDDNSSAFNTNMFVEDTQRTFVIQTYDCGKPGINTWSWEKYVKSIQDDNVDKPRVINPVPEVLPVPPAPPMYAEVPKPEDYGLNEDDLTNPYITDAMYRDRSFDDDTLYNDLDIDDSKSGDDISKKIEAIKKFRDVYDKYYEDLDYSDEYKAYLMSDEYKTYEDSFNAAEVVKKANRKLYKDQTSLALDGVNYVVRLVELQTPPPKSAQDIVNQRNSEIADVKKSLKDKEGEYNELVRTYIAWKASEIGSVQEGLDLQAPIPYPSLNGSKLDQGYFKADSSDTSHGVIDVAIWKCYENWGASTFGTLAMAREYAEWRYDVTPKSSDAPVMTARQFVDVLKKRADLLWFWNDPLQKTIAVPLMTVKGITEPSHIVEAQITTRVSTYDKYGRPCVKDGYAYVRFEYKKYVWLSYSSTDQSRGSWESQSWGLGADDLYAGKGRDGGHHAGTSNRQTGTN</sequence>
<dbReference type="Proteomes" id="UP001139981">
    <property type="component" value="Unassembled WGS sequence"/>
</dbReference>
<evidence type="ECO:0000313" key="2">
    <source>
        <dbReference type="Proteomes" id="UP001139981"/>
    </source>
</evidence>
<proteinExistence type="predicted"/>
<comment type="caution">
    <text evidence="1">The sequence shown here is derived from an EMBL/GenBank/DDBJ whole genome shotgun (WGS) entry which is preliminary data.</text>
</comment>